<feature type="compositionally biased region" description="Basic and acidic residues" evidence="6">
    <location>
        <begin position="172"/>
        <end position="217"/>
    </location>
</feature>
<dbReference type="Proteomes" id="UP000770661">
    <property type="component" value="Unassembled WGS sequence"/>
</dbReference>
<gene>
    <name evidence="8" type="primary">ZNF568</name>
    <name evidence="8" type="ORF">GWK47_011703</name>
</gene>
<feature type="domain" description="C2H2-type" evidence="7">
    <location>
        <begin position="603"/>
        <end position="626"/>
    </location>
</feature>
<keyword evidence="1" id="KW-0479">Metal-binding</keyword>
<dbReference type="GO" id="GO:0000981">
    <property type="term" value="F:DNA-binding transcription factor activity, RNA polymerase II-specific"/>
    <property type="evidence" value="ECO:0007669"/>
    <property type="project" value="TreeGrafter"/>
</dbReference>
<dbReference type="Pfam" id="PF00096">
    <property type="entry name" value="zf-C2H2"/>
    <property type="match status" value="4"/>
</dbReference>
<protein>
    <submittedName>
        <fullName evidence="8">Zinc finger protein 568</fullName>
    </submittedName>
</protein>
<feature type="domain" description="C2H2-type" evidence="7">
    <location>
        <begin position="376"/>
        <end position="403"/>
    </location>
</feature>
<dbReference type="GO" id="GO:0000977">
    <property type="term" value="F:RNA polymerase II transcription regulatory region sequence-specific DNA binding"/>
    <property type="evidence" value="ECO:0007669"/>
    <property type="project" value="TreeGrafter"/>
</dbReference>
<dbReference type="GO" id="GO:0005634">
    <property type="term" value="C:nucleus"/>
    <property type="evidence" value="ECO:0007669"/>
    <property type="project" value="TreeGrafter"/>
</dbReference>
<feature type="compositionally biased region" description="Acidic residues" evidence="6">
    <location>
        <begin position="157"/>
        <end position="170"/>
    </location>
</feature>
<evidence type="ECO:0000256" key="5">
    <source>
        <dbReference type="PROSITE-ProRule" id="PRU00042"/>
    </source>
</evidence>
<sequence length="756" mass="85630">MAGSSRPGDQYLLAGGVCKVECIIVDDRKDNEEDTLFVSVGRSSVASQTEPQYFNTSRWNIPGVPIFYCGQPSPGTATTQCYIPHAVDACVGTDPTGPCSAPNQGTHRLHQPPTSTTAVPSTKNVDGDVVKTEVVKVSRHVSAKISGKRRRRKKQDDEYEYDLGDSEGETDQVLRAEYDDTDEDCRSEKEQSDDNSEKDAADIESFRSKKLKLEASREASPLSDLKDGDEGEDTEYKPLINDMANYDASSEEYDDEYDCKGDVFSKSIRNNSEKSNRVMTVGINDLGSENNTSRQLRKYSEKAKLKYHLEKAVKENGRVMYRCLKCSEEFELRTQLKEHRKVHAAKARMYECSHCDKVFTDARKYYSHLGYHKQIFACQPCGRRFSLLGNLKKHLSTHESAPDQVCEVCGHQFPTKDQLQHHHQTQHQDDSVPKYKEECEHCGKKYVREEAYKQHLSGAPYNCSVCQVSVGCETKLKTHVRNEHGRCVCEFCGKSYKKNSLIHHIKIVHQEACVPCPHCPKKFTYRSKMLDHLDSIHSQEKKYKCALCDYTARTVNTLNLHRRRRHQDPALSPQYGCKLCTRKFHLPSKLTLHYRVHTGEKPFPCQSCGKAFANKYNRAEHERCVHGERMLLRHPDGSSSVKVIKHRRAPRAPGRRCELCGLDLPTSWAMVTHMKEQHNAQTLSKALPEEDVAVGAQKGETGTGEGDYEVNGEQCEAVGDRREQDLLLGATPDVVSIPEYATHVEIDGVEYQVLRQ</sequence>
<comment type="caution">
    <text evidence="8">The sequence shown here is derived from an EMBL/GenBank/DDBJ whole genome shotgun (WGS) entry which is preliminary data.</text>
</comment>
<accession>A0A8J4Y1A1</accession>
<proteinExistence type="predicted"/>
<evidence type="ECO:0000256" key="4">
    <source>
        <dbReference type="ARBA" id="ARBA00022833"/>
    </source>
</evidence>
<feature type="domain" description="C2H2-type" evidence="7">
    <location>
        <begin position="575"/>
        <end position="602"/>
    </location>
</feature>
<dbReference type="SUPFAM" id="SSF57667">
    <property type="entry name" value="beta-beta-alpha zinc fingers"/>
    <property type="match status" value="4"/>
</dbReference>
<keyword evidence="3 5" id="KW-0863">Zinc-finger</keyword>
<dbReference type="OrthoDB" id="654211at2759"/>
<feature type="compositionally biased region" description="Basic residues" evidence="6">
    <location>
        <begin position="142"/>
        <end position="153"/>
    </location>
</feature>
<feature type="region of interest" description="Disordered" evidence="6">
    <location>
        <begin position="101"/>
        <end position="125"/>
    </location>
</feature>
<dbReference type="PANTHER" id="PTHR24409">
    <property type="entry name" value="ZINC FINGER PROTEIN 142"/>
    <property type="match status" value="1"/>
</dbReference>
<feature type="domain" description="C2H2-type" evidence="7">
    <location>
        <begin position="514"/>
        <end position="542"/>
    </location>
</feature>
<evidence type="ECO:0000256" key="1">
    <source>
        <dbReference type="ARBA" id="ARBA00022723"/>
    </source>
</evidence>
<dbReference type="GO" id="GO:0008270">
    <property type="term" value="F:zinc ion binding"/>
    <property type="evidence" value="ECO:0007669"/>
    <property type="project" value="UniProtKB-KW"/>
</dbReference>
<dbReference type="InterPro" id="IPR013087">
    <property type="entry name" value="Znf_C2H2_type"/>
</dbReference>
<organism evidence="8 9">
    <name type="scientific">Chionoecetes opilio</name>
    <name type="common">Atlantic snow crab</name>
    <name type="synonym">Cancer opilio</name>
    <dbReference type="NCBI Taxonomy" id="41210"/>
    <lineage>
        <taxon>Eukaryota</taxon>
        <taxon>Metazoa</taxon>
        <taxon>Ecdysozoa</taxon>
        <taxon>Arthropoda</taxon>
        <taxon>Crustacea</taxon>
        <taxon>Multicrustacea</taxon>
        <taxon>Malacostraca</taxon>
        <taxon>Eumalacostraca</taxon>
        <taxon>Eucarida</taxon>
        <taxon>Decapoda</taxon>
        <taxon>Pleocyemata</taxon>
        <taxon>Brachyura</taxon>
        <taxon>Eubrachyura</taxon>
        <taxon>Majoidea</taxon>
        <taxon>Majidae</taxon>
        <taxon>Chionoecetes</taxon>
    </lineage>
</organism>
<dbReference type="PROSITE" id="PS50157">
    <property type="entry name" value="ZINC_FINGER_C2H2_2"/>
    <property type="match status" value="7"/>
</dbReference>
<evidence type="ECO:0000256" key="6">
    <source>
        <dbReference type="SAM" id="MobiDB-lite"/>
    </source>
</evidence>
<evidence type="ECO:0000313" key="9">
    <source>
        <dbReference type="Proteomes" id="UP000770661"/>
    </source>
</evidence>
<keyword evidence="9" id="KW-1185">Reference proteome</keyword>
<feature type="domain" description="C2H2-type" evidence="7">
    <location>
        <begin position="404"/>
        <end position="432"/>
    </location>
</feature>
<feature type="compositionally biased region" description="Polar residues" evidence="6">
    <location>
        <begin position="101"/>
        <end position="124"/>
    </location>
</feature>
<evidence type="ECO:0000256" key="2">
    <source>
        <dbReference type="ARBA" id="ARBA00022737"/>
    </source>
</evidence>
<dbReference type="PANTHER" id="PTHR24409:SF295">
    <property type="entry name" value="AZ2-RELATED"/>
    <property type="match status" value="1"/>
</dbReference>
<evidence type="ECO:0000259" key="7">
    <source>
        <dbReference type="PROSITE" id="PS50157"/>
    </source>
</evidence>
<dbReference type="InterPro" id="IPR036236">
    <property type="entry name" value="Znf_C2H2_sf"/>
</dbReference>
<feature type="region of interest" description="Disordered" evidence="6">
    <location>
        <begin position="142"/>
        <end position="241"/>
    </location>
</feature>
<dbReference type="PROSITE" id="PS00028">
    <property type="entry name" value="ZINC_FINGER_C2H2_1"/>
    <property type="match status" value="9"/>
</dbReference>
<dbReference type="Gene3D" id="3.30.160.60">
    <property type="entry name" value="Classic Zinc Finger"/>
    <property type="match status" value="6"/>
</dbReference>
<evidence type="ECO:0000256" key="3">
    <source>
        <dbReference type="ARBA" id="ARBA00022771"/>
    </source>
</evidence>
<dbReference type="EMBL" id="JACEEZ010019608">
    <property type="protein sequence ID" value="KAG0715554.1"/>
    <property type="molecule type" value="Genomic_DNA"/>
</dbReference>
<name>A0A8J4Y1A1_CHIOP</name>
<dbReference type="AlphaFoldDB" id="A0A8J4Y1A1"/>
<evidence type="ECO:0000313" key="8">
    <source>
        <dbReference type="EMBL" id="KAG0715554.1"/>
    </source>
</evidence>
<keyword evidence="4" id="KW-0862">Zinc</keyword>
<reference evidence="8" key="1">
    <citation type="submission" date="2020-07" db="EMBL/GenBank/DDBJ databases">
        <title>The High-quality genome of the commercially important snow crab, Chionoecetes opilio.</title>
        <authorList>
            <person name="Jeong J.-H."/>
            <person name="Ryu S."/>
        </authorList>
    </citation>
    <scope>NUCLEOTIDE SEQUENCE</scope>
    <source>
        <strain evidence="8">MADBK_172401_WGS</strain>
        <tissue evidence="8">Digestive gland</tissue>
    </source>
</reference>
<feature type="domain" description="C2H2-type" evidence="7">
    <location>
        <begin position="350"/>
        <end position="372"/>
    </location>
</feature>
<dbReference type="FunFam" id="3.30.160.60:FF:001325">
    <property type="entry name" value="zinc finger protein 200"/>
    <property type="match status" value="1"/>
</dbReference>
<feature type="domain" description="C2H2-type" evidence="7">
    <location>
        <begin position="321"/>
        <end position="348"/>
    </location>
</feature>
<dbReference type="SMART" id="SM00355">
    <property type="entry name" value="ZnF_C2H2"/>
    <property type="match status" value="12"/>
</dbReference>
<keyword evidence="2" id="KW-0677">Repeat</keyword>
<dbReference type="FunFam" id="3.30.160.60:FF:000100">
    <property type="entry name" value="Zinc finger 45-like"/>
    <property type="match status" value="1"/>
</dbReference>